<dbReference type="EMBL" id="BAABDI010000005">
    <property type="protein sequence ID" value="GAA3967349.1"/>
    <property type="molecule type" value="Genomic_DNA"/>
</dbReference>
<organism evidence="1 2">
    <name type="scientific">Hymenobacter antarcticus</name>
    <dbReference type="NCBI Taxonomy" id="486270"/>
    <lineage>
        <taxon>Bacteria</taxon>
        <taxon>Pseudomonadati</taxon>
        <taxon>Bacteroidota</taxon>
        <taxon>Cytophagia</taxon>
        <taxon>Cytophagales</taxon>
        <taxon>Hymenobacteraceae</taxon>
        <taxon>Hymenobacter</taxon>
    </lineage>
</organism>
<dbReference type="RefSeq" id="WP_345122072.1">
    <property type="nucleotide sequence ID" value="NZ_BAABDI010000005.1"/>
</dbReference>
<evidence type="ECO:0000313" key="2">
    <source>
        <dbReference type="Proteomes" id="UP001501556"/>
    </source>
</evidence>
<name>A0ABP7PL00_9BACT</name>
<keyword evidence="2" id="KW-1185">Reference proteome</keyword>
<evidence type="ECO:0000313" key="1">
    <source>
        <dbReference type="EMBL" id="GAA3967349.1"/>
    </source>
</evidence>
<protein>
    <submittedName>
        <fullName evidence="1">Uncharacterized protein</fullName>
    </submittedName>
</protein>
<gene>
    <name evidence="1" type="ORF">GCM10022407_11950</name>
</gene>
<accession>A0ABP7PL00</accession>
<dbReference type="Proteomes" id="UP001501556">
    <property type="component" value="Unassembled WGS sequence"/>
</dbReference>
<comment type="caution">
    <text evidence="1">The sequence shown here is derived from an EMBL/GenBank/DDBJ whole genome shotgun (WGS) entry which is preliminary data.</text>
</comment>
<sequence>MSHFIPDAESITEFYGAYEQRGCKFEIVPAPEMGGYGLRMRLGEGSDVLPIFPLPQSEMDSVEAAERWLAHLRDHELSLFFSLRKAG</sequence>
<reference evidence="2" key="1">
    <citation type="journal article" date="2019" name="Int. J. Syst. Evol. Microbiol.">
        <title>The Global Catalogue of Microorganisms (GCM) 10K type strain sequencing project: providing services to taxonomists for standard genome sequencing and annotation.</title>
        <authorList>
            <consortium name="The Broad Institute Genomics Platform"/>
            <consortium name="The Broad Institute Genome Sequencing Center for Infectious Disease"/>
            <person name="Wu L."/>
            <person name="Ma J."/>
        </authorList>
    </citation>
    <scope>NUCLEOTIDE SEQUENCE [LARGE SCALE GENOMIC DNA]</scope>
    <source>
        <strain evidence="2">JCM 17217</strain>
    </source>
</reference>
<proteinExistence type="predicted"/>